<evidence type="ECO:0000313" key="2">
    <source>
        <dbReference type="EMBL" id="MEA5260214.1"/>
    </source>
</evidence>
<evidence type="ECO:0000313" key="3">
    <source>
        <dbReference type="Proteomes" id="UP001304671"/>
    </source>
</evidence>
<name>A0ABU5QU19_9BACT</name>
<dbReference type="RefSeq" id="WP_323252520.1">
    <property type="nucleotide sequence ID" value="NZ_JAYFUL010000048.1"/>
</dbReference>
<gene>
    <name evidence="2" type="ORF">VB264_20615</name>
</gene>
<dbReference type="Proteomes" id="UP001304671">
    <property type="component" value="Unassembled WGS sequence"/>
</dbReference>
<feature type="domain" description="DUF2383" evidence="1">
    <location>
        <begin position="7"/>
        <end position="115"/>
    </location>
</feature>
<accession>A0ABU5QU19</accession>
<dbReference type="EMBL" id="JAYFUL010000048">
    <property type="protein sequence ID" value="MEA5260214.1"/>
    <property type="molecule type" value="Genomic_DNA"/>
</dbReference>
<dbReference type="InterPro" id="IPR019052">
    <property type="entry name" value="DUF2383"/>
</dbReference>
<comment type="caution">
    <text evidence="2">The sequence shown here is derived from an EMBL/GenBank/DDBJ whole genome shotgun (WGS) entry which is preliminary data.</text>
</comment>
<reference evidence="2 3" key="1">
    <citation type="submission" date="2023-12" db="EMBL/GenBank/DDBJ databases">
        <title>Novel species of the genus Arcicella isolated from rivers.</title>
        <authorList>
            <person name="Lu H."/>
        </authorList>
    </citation>
    <scope>NUCLEOTIDE SEQUENCE [LARGE SCALE GENOMIC DNA]</scope>
    <source>
        <strain evidence="2 3">LMG 21963</strain>
    </source>
</reference>
<sequence length="158" mass="18416">MNKEKSIQLLNSLIEVNNERIESYETATIETDETDLKVLFPLFKQTSELCKSELIDEIYDLGGTPTREIKATNKLFNFLMDLKAMFSGNYRKAMLNVCLHTDDEVINTYRRALKDNQGNISTYQRIMINAQQRLLKTDYARIIALSNKSNKYLFMVNR</sequence>
<keyword evidence="3" id="KW-1185">Reference proteome</keyword>
<protein>
    <submittedName>
        <fullName evidence="2">DUF2383 domain-containing protein</fullName>
    </submittedName>
</protein>
<evidence type="ECO:0000259" key="1">
    <source>
        <dbReference type="Pfam" id="PF09537"/>
    </source>
</evidence>
<organism evidence="2 3">
    <name type="scientific">Arcicella aquatica</name>
    <dbReference type="NCBI Taxonomy" id="217141"/>
    <lineage>
        <taxon>Bacteria</taxon>
        <taxon>Pseudomonadati</taxon>
        <taxon>Bacteroidota</taxon>
        <taxon>Cytophagia</taxon>
        <taxon>Cytophagales</taxon>
        <taxon>Flectobacillaceae</taxon>
        <taxon>Arcicella</taxon>
    </lineage>
</organism>
<proteinExistence type="predicted"/>
<dbReference type="Gene3D" id="1.20.1260.10">
    <property type="match status" value="1"/>
</dbReference>
<dbReference type="Pfam" id="PF09537">
    <property type="entry name" value="DUF2383"/>
    <property type="match status" value="1"/>
</dbReference>
<dbReference type="InterPro" id="IPR012347">
    <property type="entry name" value="Ferritin-like"/>
</dbReference>